<protein>
    <recommendedName>
        <fullName evidence="2">HTH OST-type domain-containing protein</fullName>
    </recommendedName>
</protein>
<evidence type="ECO:0000256" key="1">
    <source>
        <dbReference type="SAM" id="MobiDB-lite"/>
    </source>
</evidence>
<dbReference type="Proteomes" id="UP000289340">
    <property type="component" value="Chromosome 5"/>
</dbReference>
<dbReference type="CDD" id="cd08824">
    <property type="entry name" value="LOTUS"/>
    <property type="match status" value="1"/>
</dbReference>
<feature type="compositionally biased region" description="Basic and acidic residues" evidence="1">
    <location>
        <begin position="457"/>
        <end position="468"/>
    </location>
</feature>
<dbReference type="Pfam" id="PF01936">
    <property type="entry name" value="NYN"/>
    <property type="match status" value="1"/>
</dbReference>
<dbReference type="InterPro" id="IPR041966">
    <property type="entry name" value="LOTUS-like"/>
</dbReference>
<dbReference type="InterPro" id="IPR025605">
    <property type="entry name" value="OST-HTH/LOTUS_dom"/>
</dbReference>
<feature type="compositionally biased region" description="Acidic residues" evidence="1">
    <location>
        <begin position="956"/>
        <end position="965"/>
    </location>
</feature>
<evidence type="ECO:0000259" key="2">
    <source>
        <dbReference type="PROSITE" id="PS51644"/>
    </source>
</evidence>
<sequence>MATGSRLFLIPAARPVLCKNVFFISSYSTRTLELCESSSSSSSSALAEEESRNVRVWAWWDVKNCHVPPNFDASKVAPKIMEAVRANGIKGPLNITAFGDVQLLTRAHQEALAYTGVRFTHVNDGKSSADILFDLMYWVSQNPPPAHILLISGDRDFAGVLHRLRMSNYNVLLATPESAPGVLHSAATIAWQWSSMLKGENLTGKCFNHPPDGRYRSWYGSYKLTACLEKPAPVVAQEASAAASLPNVEAYEPSSSGLGSVPKSVVKQVRHILSLHPEGIGISVLRAELAKCGVRLDKGFFGHKRFSRFLLSLPHVQLQPSGDANFSVHLVPWEFPEPCESIPVASTMSGANSEEKGSAATPKVNGEDKRKVRVADEKFSITSILERSSDDNLKPVQPGLSQGRSNEEYMDGESSSPVLVEKHVCQPPNELQKSSVASDKVVNVANAQQSETQLPPKDNKDSETKMDSLKVTSQKSSVEDIVRSEVASHKSKGKNATSVNHSAGNGQSMAEDYVITNYESGDVEAENKYEDPTRMEVDEVVHSPSSSPVDGSPVVQTPAGSPETNNRSPTFFRWIRSLWPFGKSNEKYDDLIANQNKLVSHVEDSKLSELDPTVSQSEEPKLSELDQNVSYVEDSKLSELDQTVRQLEEPKLTELDQSVSHSGKPELFSSASFWNDMESFIFAPKGSLLFSQSRSREDVVHKLQNGGPLVLRSLPKEDFLQLVELLITEKKWLEESPSKTFPFKITQPVQKNSLVKSHGANALRSLFIGRRTSQLNLPKSLEHDVEKHNQSISLARVSAPATETKYTERSRNDILEDCKKLVSEILREHPEGYNIGAFGRLFVDRYGYHLDIQKLGYQKLAALLQIMPGVKLESTYIFPSVPAVCDSDLETSILKTQATTDIHAASNSDSELSESAPKDDNMESPWQELGPVSLDLKSSQKAIELDTSKSKHLDYEPVESDDEFSASEGDGSCLTQSAEQRKPKCNEQDSSFWQVMDLRHSSKEKENSGKKSDNVDSLGISLAGILDSSTESTGDTLSEIPSLKYRENNGKKSDNVDSLDASLTDLFNSSTESTRGTLSKIPSSNYREKQRSRKNYSFVADPVLPNKDKLVDDFKNKKANGSKMQN</sequence>
<feature type="compositionally biased region" description="Polar residues" evidence="1">
    <location>
        <begin position="1065"/>
        <end position="1085"/>
    </location>
</feature>
<feature type="region of interest" description="Disordered" evidence="1">
    <location>
        <begin position="344"/>
        <end position="371"/>
    </location>
</feature>
<evidence type="ECO:0000313" key="3">
    <source>
        <dbReference type="EMBL" id="RZC10963.1"/>
    </source>
</evidence>
<comment type="caution">
    <text evidence="3">The sequence shown here is derived from an EMBL/GenBank/DDBJ whole genome shotgun (WGS) entry which is preliminary data.</text>
</comment>
<name>A0A445KJ78_GLYSO</name>
<accession>A0A445KJ78</accession>
<dbReference type="PANTHER" id="PTHR14379">
    <property type="entry name" value="LIMKAIN B LKAP"/>
    <property type="match status" value="1"/>
</dbReference>
<dbReference type="CDD" id="cd10910">
    <property type="entry name" value="PIN_limkain_b1_N_like"/>
    <property type="match status" value="1"/>
</dbReference>
<feature type="region of interest" description="Disordered" evidence="1">
    <location>
        <begin position="390"/>
        <end position="416"/>
    </location>
</feature>
<feature type="region of interest" description="Disordered" evidence="1">
    <location>
        <begin position="523"/>
        <end position="567"/>
    </location>
</feature>
<dbReference type="GO" id="GO:0004540">
    <property type="term" value="F:RNA nuclease activity"/>
    <property type="evidence" value="ECO:0007669"/>
    <property type="project" value="InterPro"/>
</dbReference>
<keyword evidence="4" id="KW-1185">Reference proteome</keyword>
<dbReference type="PROSITE" id="PS51644">
    <property type="entry name" value="HTH_OST"/>
    <property type="match status" value="2"/>
</dbReference>
<feature type="domain" description="HTH OST-type" evidence="2">
    <location>
        <begin position="261"/>
        <end position="332"/>
    </location>
</feature>
<dbReference type="PANTHER" id="PTHR14379:SF6">
    <property type="entry name" value="EMB|CAB71880.1"/>
    <property type="match status" value="1"/>
</dbReference>
<feature type="region of interest" description="Disordered" evidence="1">
    <location>
        <begin position="902"/>
        <end position="928"/>
    </location>
</feature>
<dbReference type="GO" id="GO:0010468">
    <property type="term" value="P:regulation of gene expression"/>
    <property type="evidence" value="ECO:0007669"/>
    <property type="project" value="InterPro"/>
</dbReference>
<feature type="compositionally biased region" description="Basic and acidic residues" evidence="1">
    <location>
        <begin position="477"/>
        <end position="488"/>
    </location>
</feature>
<organism evidence="3 4">
    <name type="scientific">Glycine soja</name>
    <name type="common">Wild soybean</name>
    <dbReference type="NCBI Taxonomy" id="3848"/>
    <lineage>
        <taxon>Eukaryota</taxon>
        <taxon>Viridiplantae</taxon>
        <taxon>Streptophyta</taxon>
        <taxon>Embryophyta</taxon>
        <taxon>Tracheophyta</taxon>
        <taxon>Spermatophyta</taxon>
        <taxon>Magnoliopsida</taxon>
        <taxon>eudicotyledons</taxon>
        <taxon>Gunneridae</taxon>
        <taxon>Pentapetalae</taxon>
        <taxon>rosids</taxon>
        <taxon>fabids</taxon>
        <taxon>Fabales</taxon>
        <taxon>Fabaceae</taxon>
        <taxon>Papilionoideae</taxon>
        <taxon>50 kb inversion clade</taxon>
        <taxon>NPAAA clade</taxon>
        <taxon>indigoferoid/millettioid clade</taxon>
        <taxon>Phaseoleae</taxon>
        <taxon>Glycine</taxon>
        <taxon>Glycine subgen. Soja</taxon>
    </lineage>
</organism>
<reference evidence="3 4" key="1">
    <citation type="submission" date="2018-09" db="EMBL/GenBank/DDBJ databases">
        <title>A high-quality reference genome of wild soybean provides a powerful tool to mine soybean genomes.</title>
        <authorList>
            <person name="Xie M."/>
            <person name="Chung C.Y.L."/>
            <person name="Li M.-W."/>
            <person name="Wong F.-L."/>
            <person name="Chan T.-F."/>
            <person name="Lam H.-M."/>
        </authorList>
    </citation>
    <scope>NUCLEOTIDE SEQUENCE [LARGE SCALE GENOMIC DNA]</scope>
    <source>
        <strain evidence="4">cv. W05</strain>
        <tissue evidence="3">Hypocotyl of etiolated seedlings</tissue>
    </source>
</reference>
<dbReference type="SMR" id="A0A445KJ78"/>
<dbReference type="GO" id="GO:0005777">
    <property type="term" value="C:peroxisome"/>
    <property type="evidence" value="ECO:0007669"/>
    <property type="project" value="InterPro"/>
</dbReference>
<feature type="region of interest" description="Disordered" evidence="1">
    <location>
        <begin position="948"/>
        <end position="1016"/>
    </location>
</feature>
<proteinExistence type="predicted"/>
<dbReference type="Pfam" id="PF12872">
    <property type="entry name" value="OST-HTH"/>
    <property type="match status" value="2"/>
</dbReference>
<feature type="region of interest" description="Disordered" evidence="1">
    <location>
        <begin position="1028"/>
        <end position="1100"/>
    </location>
</feature>
<feature type="region of interest" description="Disordered" evidence="1">
    <location>
        <begin position="603"/>
        <end position="624"/>
    </location>
</feature>
<dbReference type="InterPro" id="IPR021139">
    <property type="entry name" value="NYN"/>
</dbReference>
<dbReference type="InterPro" id="IPR024768">
    <property type="entry name" value="Marf1"/>
</dbReference>
<feature type="compositionally biased region" description="Polar residues" evidence="1">
    <location>
        <begin position="558"/>
        <end position="567"/>
    </location>
</feature>
<evidence type="ECO:0000313" key="4">
    <source>
        <dbReference type="Proteomes" id="UP000289340"/>
    </source>
</evidence>
<dbReference type="Gene3D" id="3.30.420.610">
    <property type="entry name" value="LOTUS domain-like"/>
    <property type="match status" value="2"/>
</dbReference>
<feature type="compositionally biased region" description="Basic and acidic residues" evidence="1">
    <location>
        <begin position="997"/>
        <end position="1014"/>
    </location>
</feature>
<feature type="compositionally biased region" description="Basic and acidic residues" evidence="1">
    <location>
        <begin position="525"/>
        <end position="541"/>
    </location>
</feature>
<feature type="compositionally biased region" description="Low complexity" evidence="1">
    <location>
        <begin position="542"/>
        <end position="555"/>
    </location>
</feature>
<feature type="compositionally biased region" description="Basic and acidic residues" evidence="1">
    <location>
        <begin position="1044"/>
        <end position="1055"/>
    </location>
</feature>
<feature type="domain" description="HTH OST-type" evidence="2">
    <location>
        <begin position="814"/>
        <end position="888"/>
    </location>
</feature>
<dbReference type="AlphaFoldDB" id="A0A445KJ78"/>
<feature type="region of interest" description="Disordered" evidence="1">
    <location>
        <begin position="446"/>
        <end position="508"/>
    </location>
</feature>
<dbReference type="Gramene" id="XM_028375801.1">
    <property type="protein sequence ID" value="XP_028231602.1"/>
    <property type="gene ID" value="LOC114412036"/>
</dbReference>
<feature type="compositionally biased region" description="Polar residues" evidence="1">
    <location>
        <begin position="494"/>
        <end position="508"/>
    </location>
</feature>
<gene>
    <name evidence="3" type="ORF">D0Y65_011277</name>
</gene>
<dbReference type="EMBL" id="QZWG01000005">
    <property type="protein sequence ID" value="RZC10963.1"/>
    <property type="molecule type" value="Genomic_DNA"/>
</dbReference>